<organism evidence="10 11">
    <name type="scientific">Clostridium botulinum B2 450</name>
    <dbReference type="NCBI Taxonomy" id="1379739"/>
    <lineage>
        <taxon>Bacteria</taxon>
        <taxon>Bacillati</taxon>
        <taxon>Bacillota</taxon>
        <taxon>Clostridia</taxon>
        <taxon>Eubacteriales</taxon>
        <taxon>Clostridiaceae</taxon>
        <taxon>Clostridium</taxon>
    </lineage>
</organism>
<dbReference type="PROSITE" id="PS52035">
    <property type="entry name" value="PEPTIDASE_M14"/>
    <property type="match status" value="1"/>
</dbReference>
<feature type="active site" description="Proton donor/acceptor" evidence="7">
    <location>
        <position position="393"/>
    </location>
</feature>
<dbReference type="SUPFAM" id="SSF47090">
    <property type="entry name" value="PGBD-like"/>
    <property type="match status" value="1"/>
</dbReference>
<dbReference type="GO" id="GO:0005615">
    <property type="term" value="C:extracellular space"/>
    <property type="evidence" value="ECO:0007669"/>
    <property type="project" value="TreeGrafter"/>
</dbReference>
<dbReference type="InterPro" id="IPR002477">
    <property type="entry name" value="Peptidoglycan-bd-like"/>
</dbReference>
<dbReference type="OrthoDB" id="9811296at2"/>
<dbReference type="RefSeq" id="WP_043031807.1">
    <property type="nucleotide sequence ID" value="NZ_JXSU01000007.1"/>
</dbReference>
<accession>A0A0D1BSU2</accession>
<dbReference type="SMART" id="SM00257">
    <property type="entry name" value="LysM"/>
    <property type="match status" value="1"/>
</dbReference>
<dbReference type="SMART" id="SM00631">
    <property type="entry name" value="Zn_pept"/>
    <property type="match status" value="1"/>
</dbReference>
<comment type="caution">
    <text evidence="10">The sequence shown here is derived from an EMBL/GenBank/DDBJ whole genome shotgun (WGS) entry which is preliminary data.</text>
</comment>
<keyword evidence="6" id="KW-0482">Metalloprotease</keyword>
<dbReference type="GO" id="GO:0004181">
    <property type="term" value="F:metallocarboxypeptidase activity"/>
    <property type="evidence" value="ECO:0007669"/>
    <property type="project" value="InterPro"/>
</dbReference>
<evidence type="ECO:0000313" key="11">
    <source>
        <dbReference type="Proteomes" id="UP000032250"/>
    </source>
</evidence>
<keyword evidence="5" id="KW-0862">Zinc</keyword>
<dbReference type="PATRIC" id="fig|1379739.3.peg.1788"/>
<dbReference type="InterPro" id="IPR018392">
    <property type="entry name" value="LysM"/>
</dbReference>
<dbReference type="InterPro" id="IPR036365">
    <property type="entry name" value="PGBD-like_sf"/>
</dbReference>
<sequence>MRVLKKGDRGSDVKKIQAVLQKIGYDVGPIDGIFGSKTEEAVKRFQLNNRLAVDGIIGPKTYEVLNKFILGYNTYTIKPGDTLYNIAKRHYTTVARIITANPNIEPNNLTIGQQIIVPVGIDIVDTNVDYTYGIMESDIKALKARYPFIQVGIAGKSVLGENLYYIRLGSGPNEVFYNGAHHALEWITTPLLMKFIEDFSKAYSEGSEIKGYNIRDIWNRSSIYIMPMVNPDGVDLVINGLQRNNPYYNDLIKWNMGSTDFSKNWQANIRGVDLNHNYNASWYESKIAEESYGVYGPGPTRYGGPYPESEPESRNVADFTRRHNFRLILAYHSQGEVIFWTYRDIIPPGAREIGELFSKVSGYELSEPYGIASYAGYKDWFISEYRRPGFTIEVGKGTNPLPISQFDEIYKDNIEILLLAPIV</sequence>
<evidence type="ECO:0000256" key="4">
    <source>
        <dbReference type="ARBA" id="ARBA00022801"/>
    </source>
</evidence>
<evidence type="ECO:0000256" key="1">
    <source>
        <dbReference type="ARBA" id="ARBA00001947"/>
    </source>
</evidence>
<evidence type="ECO:0000256" key="7">
    <source>
        <dbReference type="PROSITE-ProRule" id="PRU01379"/>
    </source>
</evidence>
<dbReference type="SUPFAM" id="SSF53187">
    <property type="entry name" value="Zn-dependent exopeptidases"/>
    <property type="match status" value="1"/>
</dbReference>
<dbReference type="GO" id="GO:0008270">
    <property type="term" value="F:zinc ion binding"/>
    <property type="evidence" value="ECO:0007669"/>
    <property type="project" value="InterPro"/>
</dbReference>
<feature type="domain" description="LysM" evidence="8">
    <location>
        <begin position="73"/>
        <end position="117"/>
    </location>
</feature>
<dbReference type="CDD" id="cd06229">
    <property type="entry name" value="M14_Endopeptidase_I"/>
    <property type="match status" value="1"/>
</dbReference>
<reference evidence="10 11" key="1">
    <citation type="submission" date="2014-06" db="EMBL/GenBank/DDBJ databases">
        <title>Genome characterization of distinct group I Clostridium botulinum lineages.</title>
        <authorList>
            <person name="Giordani F."/>
            <person name="Anselmo A."/>
            <person name="Fillo S."/>
            <person name="Palozzi A.M."/>
            <person name="Fortunato A."/>
            <person name="Gentile B."/>
            <person name="Ciammaruconi A."/>
            <person name="Anniballi F."/>
            <person name="De Medici D."/>
            <person name="Lista F."/>
        </authorList>
    </citation>
    <scope>NUCLEOTIDE SEQUENCE [LARGE SCALE GENOMIC DNA]</scope>
    <source>
        <strain evidence="10 11">B2 450</strain>
    </source>
</reference>
<dbReference type="Gene3D" id="3.10.350.10">
    <property type="entry name" value="LysM domain"/>
    <property type="match status" value="1"/>
</dbReference>
<evidence type="ECO:0000256" key="6">
    <source>
        <dbReference type="ARBA" id="ARBA00023049"/>
    </source>
</evidence>
<evidence type="ECO:0000256" key="2">
    <source>
        <dbReference type="ARBA" id="ARBA00005988"/>
    </source>
</evidence>
<dbReference type="EMBL" id="JXSU01000007">
    <property type="protein sequence ID" value="KIS23390.1"/>
    <property type="molecule type" value="Genomic_DNA"/>
</dbReference>
<evidence type="ECO:0000259" key="8">
    <source>
        <dbReference type="PROSITE" id="PS51782"/>
    </source>
</evidence>
<comment type="cofactor">
    <cofactor evidence="1">
        <name>Zn(2+)</name>
        <dbReference type="ChEBI" id="CHEBI:29105"/>
    </cofactor>
</comment>
<dbReference type="PANTHER" id="PTHR11705">
    <property type="entry name" value="PROTEASE FAMILY M14 CARBOXYPEPTIDASE A,B"/>
    <property type="match status" value="1"/>
</dbReference>
<keyword evidence="3" id="KW-0645">Protease</keyword>
<gene>
    <name evidence="10" type="ORF">N495_07240</name>
</gene>
<name>A0A0D1BSU2_CLOBO</name>
<dbReference type="Pfam" id="PF01476">
    <property type="entry name" value="LysM"/>
    <property type="match status" value="1"/>
</dbReference>
<evidence type="ECO:0000313" key="10">
    <source>
        <dbReference type="EMBL" id="KIS23390.1"/>
    </source>
</evidence>
<dbReference type="PROSITE" id="PS51782">
    <property type="entry name" value="LYSM"/>
    <property type="match status" value="1"/>
</dbReference>
<dbReference type="InterPro" id="IPR036779">
    <property type="entry name" value="LysM_dom_sf"/>
</dbReference>
<dbReference type="Pfam" id="PF00246">
    <property type="entry name" value="Peptidase_M14"/>
    <property type="match status" value="1"/>
</dbReference>
<dbReference type="PANTHER" id="PTHR11705:SF143">
    <property type="entry name" value="SLL0236 PROTEIN"/>
    <property type="match status" value="1"/>
</dbReference>
<dbReference type="Pfam" id="PF01471">
    <property type="entry name" value="PG_binding_1"/>
    <property type="match status" value="1"/>
</dbReference>
<dbReference type="Gene3D" id="3.40.630.10">
    <property type="entry name" value="Zn peptidases"/>
    <property type="match status" value="1"/>
</dbReference>
<comment type="similarity">
    <text evidence="2 7">Belongs to the peptidase M14 family.</text>
</comment>
<evidence type="ECO:0000256" key="3">
    <source>
        <dbReference type="ARBA" id="ARBA00022670"/>
    </source>
</evidence>
<evidence type="ECO:0000259" key="9">
    <source>
        <dbReference type="PROSITE" id="PS52035"/>
    </source>
</evidence>
<protein>
    <submittedName>
        <fullName evidence="10">Peptidase M14</fullName>
    </submittedName>
</protein>
<dbReference type="InterPro" id="IPR000834">
    <property type="entry name" value="Peptidase_M14"/>
</dbReference>
<dbReference type="AlphaFoldDB" id="A0A0D1BSU2"/>
<dbReference type="InterPro" id="IPR034274">
    <property type="entry name" value="ENP1_M14_CPD"/>
</dbReference>
<feature type="domain" description="Peptidase M14" evidence="9">
    <location>
        <begin position="128"/>
        <end position="421"/>
    </location>
</feature>
<proteinExistence type="inferred from homology"/>
<dbReference type="InterPro" id="IPR036366">
    <property type="entry name" value="PGBDSf"/>
</dbReference>
<dbReference type="CDD" id="cd00118">
    <property type="entry name" value="LysM"/>
    <property type="match status" value="1"/>
</dbReference>
<dbReference type="Proteomes" id="UP000032250">
    <property type="component" value="Unassembled WGS sequence"/>
</dbReference>
<dbReference type="GO" id="GO:0006508">
    <property type="term" value="P:proteolysis"/>
    <property type="evidence" value="ECO:0007669"/>
    <property type="project" value="UniProtKB-KW"/>
</dbReference>
<dbReference type="SUPFAM" id="SSF54106">
    <property type="entry name" value="LysM domain"/>
    <property type="match status" value="1"/>
</dbReference>
<dbReference type="Gene3D" id="1.10.101.10">
    <property type="entry name" value="PGBD-like superfamily/PGBD"/>
    <property type="match status" value="1"/>
</dbReference>
<evidence type="ECO:0000256" key="5">
    <source>
        <dbReference type="ARBA" id="ARBA00022833"/>
    </source>
</evidence>
<dbReference type="HOGENOM" id="CLU_050685_0_0_9"/>
<keyword evidence="4" id="KW-0378">Hydrolase</keyword>